<sequence>MKLVSRTLSLLVMTGIAVFFMGCDGGGGEDKTQQEKQLIKLNSTWALSKVNNDGTDRNDFLNIKLEITGTYAQDGTYNYKFASGGTLPNPSPWPKYGTWKFGANPLTEIIRDPVSSSSTNPNSEIDMNYEVTDTQLIITFVIPDGSLGWAGGATRAKAVKGNWRFEFTKQQ</sequence>
<proteinExistence type="predicted"/>
<dbReference type="EMBL" id="JAHESF010000049">
    <property type="protein sequence ID" value="MBT1700824.1"/>
    <property type="molecule type" value="Genomic_DNA"/>
</dbReference>
<organism evidence="1 2">
    <name type="scientific">Chryseosolibacter histidini</name>
    <dbReference type="NCBI Taxonomy" id="2782349"/>
    <lineage>
        <taxon>Bacteria</taxon>
        <taxon>Pseudomonadati</taxon>
        <taxon>Bacteroidota</taxon>
        <taxon>Cytophagia</taxon>
        <taxon>Cytophagales</taxon>
        <taxon>Chryseotaleaceae</taxon>
        <taxon>Chryseosolibacter</taxon>
    </lineage>
</organism>
<name>A0AAP2GM35_9BACT</name>
<evidence type="ECO:0000313" key="2">
    <source>
        <dbReference type="Proteomes" id="UP001319200"/>
    </source>
</evidence>
<dbReference type="Proteomes" id="UP001319200">
    <property type="component" value="Unassembled WGS sequence"/>
</dbReference>
<evidence type="ECO:0000313" key="1">
    <source>
        <dbReference type="EMBL" id="MBT1700824.1"/>
    </source>
</evidence>
<reference evidence="1 2" key="1">
    <citation type="submission" date="2021-05" db="EMBL/GenBank/DDBJ databases">
        <title>A Polyphasic approach of four new species of the genus Ohtaekwangia: Ohtaekwangia histidinii sp. nov., Ohtaekwangia cretensis sp. nov., Ohtaekwangia indiensis sp. nov., Ohtaekwangia reichenbachii sp. nov. from diverse environment.</title>
        <authorList>
            <person name="Octaviana S."/>
        </authorList>
    </citation>
    <scope>NUCLEOTIDE SEQUENCE [LARGE SCALE GENOMIC DNA]</scope>
    <source>
        <strain evidence="1 2">PWU4</strain>
    </source>
</reference>
<keyword evidence="2" id="KW-1185">Reference proteome</keyword>
<dbReference type="AlphaFoldDB" id="A0AAP2GM35"/>
<dbReference type="PROSITE" id="PS51257">
    <property type="entry name" value="PROKAR_LIPOPROTEIN"/>
    <property type="match status" value="1"/>
</dbReference>
<evidence type="ECO:0008006" key="3">
    <source>
        <dbReference type="Google" id="ProtNLM"/>
    </source>
</evidence>
<gene>
    <name evidence="1" type="ORF">KK083_28290</name>
</gene>
<comment type="caution">
    <text evidence="1">The sequence shown here is derived from an EMBL/GenBank/DDBJ whole genome shotgun (WGS) entry which is preliminary data.</text>
</comment>
<accession>A0AAP2GM35</accession>
<protein>
    <recommendedName>
        <fullName evidence="3">Lipocalin-like domain-containing protein</fullName>
    </recommendedName>
</protein>
<dbReference type="RefSeq" id="WP_254169512.1">
    <property type="nucleotide sequence ID" value="NZ_JAHESF010000049.1"/>
</dbReference>